<evidence type="ECO:0000256" key="5">
    <source>
        <dbReference type="ARBA" id="ARBA00022729"/>
    </source>
</evidence>
<dbReference type="FunFam" id="1.20.58.390:FF:000011">
    <property type="entry name" value="neuronal acetylcholine receptor subunit alpha-7"/>
    <property type="match status" value="1"/>
</dbReference>
<dbReference type="PRINTS" id="PR00254">
    <property type="entry name" value="NICOTINICR"/>
</dbReference>
<evidence type="ECO:0000256" key="14">
    <source>
        <dbReference type="ARBA" id="ARBA00023286"/>
    </source>
</evidence>
<comment type="subcellular location">
    <subcellularLocation>
        <location evidence="16">Postsynaptic cell membrane</location>
        <topology evidence="16">Multi-pass membrane protein</topology>
    </subcellularLocation>
</comment>
<feature type="transmembrane region" description="Helical" evidence="26">
    <location>
        <begin position="274"/>
        <end position="292"/>
    </location>
</feature>
<evidence type="ECO:0000256" key="21">
    <source>
        <dbReference type="ARBA" id="ARBA00036754"/>
    </source>
</evidence>
<dbReference type="InterPro" id="IPR006202">
    <property type="entry name" value="Neur_chan_lig-bd"/>
</dbReference>
<evidence type="ECO:0000256" key="3">
    <source>
        <dbReference type="ARBA" id="ARBA00022475"/>
    </source>
</evidence>
<dbReference type="CDD" id="cd19051">
    <property type="entry name" value="LGIC_TM_cation"/>
    <property type="match status" value="1"/>
</dbReference>
<evidence type="ECO:0000256" key="4">
    <source>
        <dbReference type="ARBA" id="ARBA00022692"/>
    </source>
</evidence>
<dbReference type="OMA" id="NFVCASN"/>
<evidence type="ECO:0000256" key="6">
    <source>
        <dbReference type="ARBA" id="ARBA00022989"/>
    </source>
</evidence>
<dbReference type="Proteomes" id="UP000472273">
    <property type="component" value="Unplaced"/>
</dbReference>
<keyword evidence="4 26" id="KW-0812">Transmembrane</keyword>
<comment type="catalytic activity">
    <reaction evidence="18">
        <text>K(+)(in) = K(+)(out)</text>
        <dbReference type="Rhea" id="RHEA:29463"/>
        <dbReference type="ChEBI" id="CHEBI:29103"/>
    </reaction>
</comment>
<dbReference type="Gene3D" id="2.70.170.10">
    <property type="entry name" value="Neurotransmitter-gated ion-channel ligand-binding domain"/>
    <property type="match status" value="1"/>
</dbReference>
<keyword evidence="5" id="KW-0732">Signal</keyword>
<reference evidence="30" key="1">
    <citation type="submission" date="2025-08" db="UniProtKB">
        <authorList>
            <consortium name="Ensembl"/>
        </authorList>
    </citation>
    <scope>IDENTIFICATION</scope>
</reference>
<evidence type="ECO:0000256" key="26">
    <source>
        <dbReference type="RuleBase" id="RU000687"/>
    </source>
</evidence>
<evidence type="ECO:0000256" key="24">
    <source>
        <dbReference type="ARBA" id="ARBA00040003"/>
    </source>
</evidence>
<comment type="catalytic activity">
    <reaction evidence="1">
        <text>NH4(+)(in) = NH4(+)(out)</text>
        <dbReference type="Rhea" id="RHEA:28747"/>
        <dbReference type="ChEBI" id="CHEBI:28938"/>
    </reaction>
</comment>
<feature type="transmembrane region" description="Helical" evidence="26">
    <location>
        <begin position="484"/>
        <end position="508"/>
    </location>
</feature>
<dbReference type="GO" id="GO:0004888">
    <property type="term" value="F:transmembrane signaling receptor activity"/>
    <property type="evidence" value="ECO:0007669"/>
    <property type="project" value="InterPro"/>
</dbReference>
<name>A0A670Z3J0_PSETE</name>
<feature type="compositionally biased region" description="Low complexity" evidence="27">
    <location>
        <begin position="372"/>
        <end position="382"/>
    </location>
</feature>
<gene>
    <name evidence="30" type="primary">LOC113449201</name>
</gene>
<keyword evidence="3" id="KW-1003">Cell membrane</keyword>
<evidence type="ECO:0000256" key="12">
    <source>
        <dbReference type="ARBA" id="ARBA00023180"/>
    </source>
</evidence>
<evidence type="ECO:0000256" key="22">
    <source>
        <dbReference type="ARBA" id="ARBA00036811"/>
    </source>
</evidence>
<dbReference type="AlphaFoldDB" id="A0A670Z3J0"/>
<evidence type="ECO:0000256" key="18">
    <source>
        <dbReference type="ARBA" id="ARBA00034430"/>
    </source>
</evidence>
<dbReference type="Pfam" id="PF02932">
    <property type="entry name" value="Neur_chan_memb"/>
    <property type="match status" value="1"/>
</dbReference>
<evidence type="ECO:0000256" key="13">
    <source>
        <dbReference type="ARBA" id="ARBA00023257"/>
    </source>
</evidence>
<dbReference type="FunFam" id="2.70.170.10:FF:000009">
    <property type="entry name" value="Neuronal acetylcholine receptor subunit alpha-7"/>
    <property type="match status" value="1"/>
</dbReference>
<dbReference type="InterPro" id="IPR006029">
    <property type="entry name" value="Neurotrans-gated_channel_TM"/>
</dbReference>
<evidence type="ECO:0000256" key="7">
    <source>
        <dbReference type="ARBA" id="ARBA00023018"/>
    </source>
</evidence>
<dbReference type="InterPro" id="IPR038050">
    <property type="entry name" value="Neuro_actylchol_rec"/>
</dbReference>
<keyword evidence="15 26" id="KW-0407">Ion channel</keyword>
<organism evidence="30 31">
    <name type="scientific">Pseudonaja textilis</name>
    <name type="common">Eastern brown snake</name>
    <dbReference type="NCBI Taxonomy" id="8673"/>
    <lineage>
        <taxon>Eukaryota</taxon>
        <taxon>Metazoa</taxon>
        <taxon>Chordata</taxon>
        <taxon>Craniata</taxon>
        <taxon>Vertebrata</taxon>
        <taxon>Euteleostomi</taxon>
        <taxon>Lepidosauria</taxon>
        <taxon>Squamata</taxon>
        <taxon>Bifurcata</taxon>
        <taxon>Unidentata</taxon>
        <taxon>Episquamata</taxon>
        <taxon>Toxicofera</taxon>
        <taxon>Serpentes</taxon>
        <taxon>Colubroidea</taxon>
        <taxon>Elapidae</taxon>
        <taxon>Hydrophiinae</taxon>
        <taxon>Pseudonaja</taxon>
    </lineage>
</organism>
<evidence type="ECO:0000256" key="15">
    <source>
        <dbReference type="ARBA" id="ARBA00023303"/>
    </source>
</evidence>
<keyword evidence="14" id="KW-1071">Ligand-gated ion channel</keyword>
<comment type="catalytic activity">
    <reaction evidence="17">
        <text>L-arginine(in) = L-arginine(out)</text>
        <dbReference type="Rhea" id="RHEA:32143"/>
        <dbReference type="ChEBI" id="CHEBI:32682"/>
    </reaction>
</comment>
<evidence type="ECO:0000256" key="27">
    <source>
        <dbReference type="SAM" id="MobiDB-lite"/>
    </source>
</evidence>
<dbReference type="InterPro" id="IPR036719">
    <property type="entry name" value="Neuro-gated_channel_TM_sf"/>
</dbReference>
<keyword evidence="2 26" id="KW-0813">Transport</keyword>
<dbReference type="PROSITE" id="PS00236">
    <property type="entry name" value="NEUROTR_ION_CHANNEL"/>
    <property type="match status" value="1"/>
</dbReference>
<comment type="catalytic activity">
    <reaction evidence="22">
        <text>choline(out) = choline(in)</text>
        <dbReference type="Rhea" id="RHEA:32751"/>
        <dbReference type="ChEBI" id="CHEBI:15354"/>
    </reaction>
</comment>
<comment type="similarity">
    <text evidence="23">Belongs to the ligand-gated ion channel (TC 1.A.9) family. Acetylcholine receptor (TC 1.A.9.1) subfamily. Alpha-7/CHRNA7 sub-subfamily.</text>
</comment>
<evidence type="ECO:0000256" key="19">
    <source>
        <dbReference type="ARBA" id="ARBA00036239"/>
    </source>
</evidence>
<feature type="transmembrane region" description="Helical" evidence="26">
    <location>
        <begin position="304"/>
        <end position="327"/>
    </location>
</feature>
<keyword evidence="31" id="KW-1185">Reference proteome</keyword>
<keyword evidence="10" id="KW-1015">Disulfide bond</keyword>
<feature type="region of interest" description="Disordered" evidence="27">
    <location>
        <begin position="361"/>
        <end position="394"/>
    </location>
</feature>
<dbReference type="Gene3D" id="1.20.58.390">
    <property type="entry name" value="Neurotransmitter-gated ion-channel transmembrane domain"/>
    <property type="match status" value="2"/>
</dbReference>
<dbReference type="GO" id="GO:0045211">
    <property type="term" value="C:postsynaptic membrane"/>
    <property type="evidence" value="ECO:0007669"/>
    <property type="project" value="UniProtKB-SubCell"/>
</dbReference>
<evidence type="ECO:0000259" key="28">
    <source>
        <dbReference type="Pfam" id="PF02931"/>
    </source>
</evidence>
<evidence type="ECO:0000256" key="1">
    <source>
        <dbReference type="ARBA" id="ARBA00000309"/>
    </source>
</evidence>
<dbReference type="SUPFAM" id="SSF63712">
    <property type="entry name" value="Nicotinic receptor ligand binding domain-like"/>
    <property type="match status" value="1"/>
</dbReference>
<evidence type="ECO:0000256" key="23">
    <source>
        <dbReference type="ARBA" id="ARBA00037939"/>
    </source>
</evidence>
<dbReference type="Ensembl" id="ENSPTXT00000019035.1">
    <property type="protein sequence ID" value="ENSPTXP00000018475.1"/>
    <property type="gene ID" value="ENSPTXG00000012739.1"/>
</dbReference>
<keyword evidence="11" id="KW-0675">Receptor</keyword>
<dbReference type="SUPFAM" id="SSF90112">
    <property type="entry name" value="Neurotransmitter-gated ion-channel transmembrane pore"/>
    <property type="match status" value="1"/>
</dbReference>
<dbReference type="GO" id="GO:0022848">
    <property type="term" value="F:acetylcholine-gated monoatomic cation-selective channel activity"/>
    <property type="evidence" value="ECO:0007669"/>
    <property type="project" value="InterPro"/>
</dbReference>
<evidence type="ECO:0000256" key="25">
    <source>
        <dbReference type="ARBA" id="ARBA00081631"/>
    </source>
</evidence>
<dbReference type="FunFam" id="1.20.58.390:FF:000007">
    <property type="entry name" value="Neuronal acetylcholine receptor subunit alpha-7"/>
    <property type="match status" value="1"/>
</dbReference>
<evidence type="ECO:0000256" key="17">
    <source>
        <dbReference type="ARBA" id="ARBA00034423"/>
    </source>
</evidence>
<evidence type="ECO:0000313" key="31">
    <source>
        <dbReference type="Proteomes" id="UP000472273"/>
    </source>
</evidence>
<keyword evidence="8 26" id="KW-0406">Ion transport</keyword>
<protein>
    <recommendedName>
        <fullName evidence="24">Neuronal acetylcholine receptor subunit alpha-7</fullName>
    </recommendedName>
    <alternativeName>
        <fullName evidence="25">Nicotinic acetylcholine receptor subunit alpha-7</fullName>
    </alternativeName>
</protein>
<comment type="catalytic activity">
    <reaction evidence="20">
        <text>Ca(2+)(in) = Ca(2+)(out)</text>
        <dbReference type="Rhea" id="RHEA:29671"/>
        <dbReference type="ChEBI" id="CHEBI:29108"/>
    </reaction>
</comment>
<dbReference type="PRINTS" id="PR00252">
    <property type="entry name" value="NRIONCHANNEL"/>
</dbReference>
<dbReference type="InterPro" id="IPR018000">
    <property type="entry name" value="Neurotransmitter_ion_chnl_CS"/>
</dbReference>
<keyword evidence="13" id="KW-0628">Postsynaptic cell membrane</keyword>
<evidence type="ECO:0000256" key="20">
    <source>
        <dbReference type="ARBA" id="ARBA00036634"/>
    </source>
</evidence>
<evidence type="ECO:0000256" key="2">
    <source>
        <dbReference type="ARBA" id="ARBA00022448"/>
    </source>
</evidence>
<comment type="catalytic activity">
    <reaction evidence="19">
        <text>Na(+)(in) = Na(+)(out)</text>
        <dbReference type="Rhea" id="RHEA:34963"/>
        <dbReference type="ChEBI" id="CHEBI:29101"/>
    </reaction>
</comment>
<accession>A0A670Z3J0</accession>
<feature type="region of interest" description="Disordered" evidence="27">
    <location>
        <begin position="423"/>
        <end position="442"/>
    </location>
</feature>
<evidence type="ECO:0000256" key="11">
    <source>
        <dbReference type="ARBA" id="ARBA00023170"/>
    </source>
</evidence>
<dbReference type="Pfam" id="PF02931">
    <property type="entry name" value="Neur_chan_LBD"/>
    <property type="match status" value="1"/>
</dbReference>
<proteinExistence type="inferred from homology"/>
<feature type="domain" description="Neurotransmitter-gated ion-channel ligand-binding" evidence="28">
    <location>
        <begin position="39"/>
        <end position="242"/>
    </location>
</feature>
<keyword evidence="6 26" id="KW-1133">Transmembrane helix</keyword>
<evidence type="ECO:0000256" key="16">
    <source>
        <dbReference type="ARBA" id="ARBA00034104"/>
    </source>
</evidence>
<evidence type="ECO:0000256" key="8">
    <source>
        <dbReference type="ARBA" id="ARBA00023065"/>
    </source>
</evidence>
<dbReference type="InterPro" id="IPR006201">
    <property type="entry name" value="Neur_channel"/>
</dbReference>
<comment type="catalytic activity">
    <reaction evidence="21">
        <text>guanidine(out) = guanidine(in)</text>
        <dbReference type="Rhea" id="RHEA:73883"/>
        <dbReference type="ChEBI" id="CHEBI:30087"/>
    </reaction>
</comment>
<feature type="transmembrane region" description="Helical" evidence="26">
    <location>
        <begin position="243"/>
        <end position="268"/>
    </location>
</feature>
<evidence type="ECO:0000313" key="30">
    <source>
        <dbReference type="Ensembl" id="ENSPTXP00000018475.1"/>
    </source>
</evidence>
<keyword evidence="12" id="KW-0325">Glycoprotein</keyword>
<reference evidence="30" key="2">
    <citation type="submission" date="2025-09" db="UniProtKB">
        <authorList>
            <consortium name="Ensembl"/>
        </authorList>
    </citation>
    <scope>IDENTIFICATION</scope>
</reference>
<evidence type="ECO:0000259" key="29">
    <source>
        <dbReference type="Pfam" id="PF02932"/>
    </source>
</evidence>
<dbReference type="InterPro" id="IPR002394">
    <property type="entry name" value="Nicotinic_acetylcholine_rcpt"/>
</dbReference>
<dbReference type="GeneTree" id="ENSGT00940000154617"/>
<sequence>PLQEIPGKTSPRLRDLDVLLKTLMFPSCFADSEGGLHQRQLLKDLMEDYIPLERPVSDDAQAITVHFTLSLMQIMDLDEKNQVLTTNVWLQMYWYDHYLRWNESDYPGVKTLRFSADQVWKPDILLYNSANEEFDSTLHTHVLVNSSGYCQWLPPGILKSTCRIDVRWFPFDTQKCDLKFGSWTHDGWLLDLRMLESNTSSYVSNGEWDLVGVPGSENRVFYDCCREPYLDVTFVVIMRRRTLYYALNMLVPCLLLSAVTFLVFLLPANSGEKISLGITVLLSLTVFMLLVAEMMPATSDSVPLIGQYFASTMGMVALSVMTTVFVLQYHHHDPEGGSMPRWVQVLVLNWGAWLLRMRQPGEEPGRSPPCAPSLLSCSSDNSDGGGSPPTHPAGPMANGHLVYAGIPISAVAPAPFPTKPPDIPRPFLFSPEPPSSVPEDPLSAPHLSSILKELRYVAQRFRSQDVARATCNQWKFAGAIIDRLCLVLFALFHIVCSIAILMAAPNFAEAITKDFL</sequence>
<dbReference type="NCBIfam" id="TIGR00860">
    <property type="entry name" value="LIC"/>
    <property type="match status" value="1"/>
</dbReference>
<keyword evidence="9 26" id="KW-0472">Membrane</keyword>
<evidence type="ECO:0000256" key="9">
    <source>
        <dbReference type="ARBA" id="ARBA00023136"/>
    </source>
</evidence>
<feature type="domain" description="Neurotransmitter-gated ion-channel transmembrane" evidence="29">
    <location>
        <begin position="249"/>
        <end position="500"/>
    </location>
</feature>
<dbReference type="InterPro" id="IPR036734">
    <property type="entry name" value="Neur_chan_lig-bd_sf"/>
</dbReference>
<evidence type="ECO:0000256" key="10">
    <source>
        <dbReference type="ARBA" id="ARBA00023157"/>
    </source>
</evidence>
<keyword evidence="7" id="KW-0770">Synapse</keyword>
<dbReference type="PANTHER" id="PTHR18945">
    <property type="entry name" value="NEUROTRANSMITTER GATED ION CHANNEL"/>
    <property type="match status" value="1"/>
</dbReference>